<evidence type="ECO:0000256" key="1">
    <source>
        <dbReference type="ARBA" id="ARBA00001933"/>
    </source>
</evidence>
<dbReference type="EC" id="4.1.99.1" evidence="8"/>
<dbReference type="AlphaFoldDB" id="A0A9X2UTA8"/>
<dbReference type="Pfam" id="PF01212">
    <property type="entry name" value="Beta_elim_lyase"/>
    <property type="match status" value="1"/>
</dbReference>
<evidence type="ECO:0000256" key="3">
    <source>
        <dbReference type="ARBA" id="ARBA00009721"/>
    </source>
</evidence>
<evidence type="ECO:0000313" key="12">
    <source>
        <dbReference type="Proteomes" id="UP001155057"/>
    </source>
</evidence>
<evidence type="ECO:0000256" key="4">
    <source>
        <dbReference type="ARBA" id="ARBA00022898"/>
    </source>
</evidence>
<dbReference type="PANTHER" id="PTHR32325">
    <property type="entry name" value="BETA-ELIMINATING LYASE-LIKE PROTEIN-RELATED"/>
    <property type="match status" value="1"/>
</dbReference>
<comment type="caution">
    <text evidence="11">The sequence shown here is derived from an EMBL/GenBank/DDBJ whole genome shotgun (WGS) entry which is preliminary data.</text>
</comment>
<keyword evidence="5 8" id="KW-0823">Tryptophan catabolism</keyword>
<reference evidence="11" key="1">
    <citation type="submission" date="2022-08" db="EMBL/GenBank/DDBJ databases">
        <title>Genomic Encyclopedia of Type Strains, Phase V (KMG-V): Genome sequencing to study the core and pangenomes of soil and plant-associated prokaryotes.</title>
        <authorList>
            <person name="Whitman W."/>
        </authorList>
    </citation>
    <scope>NUCLEOTIDE SEQUENCE</scope>
    <source>
        <strain evidence="11">SP3049</strain>
    </source>
</reference>
<dbReference type="HAMAP" id="MF_00544">
    <property type="entry name" value="Tryptophanase"/>
    <property type="match status" value="1"/>
</dbReference>
<dbReference type="InterPro" id="IPR013440">
    <property type="entry name" value="TNase"/>
</dbReference>
<comment type="subunit">
    <text evidence="8">Homotetramer.</text>
</comment>
<feature type="modified residue" description="N6-(pyridoxal phosphate)lysine" evidence="8 9">
    <location>
        <position position="258"/>
    </location>
</feature>
<dbReference type="InterPro" id="IPR015424">
    <property type="entry name" value="PyrdxlP-dep_Trfase"/>
</dbReference>
<dbReference type="PANTHER" id="PTHR32325:SF4">
    <property type="entry name" value="TRYPTOPHANASE"/>
    <property type="match status" value="1"/>
</dbReference>
<evidence type="ECO:0000256" key="5">
    <source>
        <dbReference type="ARBA" id="ARBA00023079"/>
    </source>
</evidence>
<organism evidence="11 12">
    <name type="scientific">Salinibacter ruber</name>
    <dbReference type="NCBI Taxonomy" id="146919"/>
    <lineage>
        <taxon>Bacteria</taxon>
        <taxon>Pseudomonadati</taxon>
        <taxon>Rhodothermota</taxon>
        <taxon>Rhodothermia</taxon>
        <taxon>Rhodothermales</taxon>
        <taxon>Salinibacteraceae</taxon>
        <taxon>Salinibacter</taxon>
    </lineage>
</organism>
<dbReference type="NCBIfam" id="NF009709">
    <property type="entry name" value="PRK13238.1"/>
    <property type="match status" value="1"/>
</dbReference>
<dbReference type="InterPro" id="IPR015422">
    <property type="entry name" value="PyrdxlP-dep_Trfase_small"/>
</dbReference>
<keyword evidence="6 8" id="KW-0456">Lyase</keyword>
<name>A0A9X2UTA8_9BACT</name>
<evidence type="ECO:0000256" key="6">
    <source>
        <dbReference type="ARBA" id="ARBA00023239"/>
    </source>
</evidence>
<gene>
    <name evidence="8" type="primary">tnaA</name>
    <name evidence="11" type="ORF">GGP61_000853</name>
</gene>
<dbReference type="GO" id="GO:0009034">
    <property type="term" value="F:tryptophanase activity"/>
    <property type="evidence" value="ECO:0007669"/>
    <property type="project" value="UniProtKB-UniRule"/>
</dbReference>
<dbReference type="EMBL" id="JANUAE010000002">
    <property type="protein sequence ID" value="MCS3709258.1"/>
    <property type="molecule type" value="Genomic_DNA"/>
</dbReference>
<evidence type="ECO:0000259" key="10">
    <source>
        <dbReference type="Pfam" id="PF01212"/>
    </source>
</evidence>
<comment type="catalytic activity">
    <reaction evidence="7 8">
        <text>L-tryptophan + H2O = indole + pyruvate + NH4(+)</text>
        <dbReference type="Rhea" id="RHEA:19553"/>
        <dbReference type="ChEBI" id="CHEBI:15361"/>
        <dbReference type="ChEBI" id="CHEBI:15377"/>
        <dbReference type="ChEBI" id="CHEBI:16881"/>
        <dbReference type="ChEBI" id="CHEBI:28938"/>
        <dbReference type="ChEBI" id="CHEBI:57912"/>
        <dbReference type="EC" id="4.1.99.1"/>
    </reaction>
</comment>
<dbReference type="SUPFAM" id="SSF53383">
    <property type="entry name" value="PLP-dependent transferases"/>
    <property type="match status" value="1"/>
</dbReference>
<evidence type="ECO:0000256" key="7">
    <source>
        <dbReference type="ARBA" id="ARBA00047962"/>
    </source>
</evidence>
<evidence type="ECO:0000256" key="9">
    <source>
        <dbReference type="PIRSR" id="PIRSR611166-50"/>
    </source>
</evidence>
<accession>A0A9X2UTA8</accession>
<keyword evidence="4 8" id="KW-0663">Pyridoxal phosphate</keyword>
<dbReference type="InterPro" id="IPR001597">
    <property type="entry name" value="ArAA_b-elim_lyase/Thr_aldolase"/>
</dbReference>
<dbReference type="Gene3D" id="3.90.1150.10">
    <property type="entry name" value="Aspartate Aminotransferase, domain 1"/>
    <property type="match status" value="1"/>
</dbReference>
<comment type="cofactor">
    <cofactor evidence="1 8 9">
        <name>pyridoxal 5'-phosphate</name>
        <dbReference type="ChEBI" id="CHEBI:597326"/>
    </cofactor>
</comment>
<comment type="similarity">
    <text evidence="3 8">Belongs to the beta-eliminating lyase family.</text>
</comment>
<dbReference type="Gene3D" id="3.40.640.10">
    <property type="entry name" value="Type I PLP-dependent aspartate aminotransferase-like (Major domain)"/>
    <property type="match status" value="1"/>
</dbReference>
<dbReference type="CDD" id="cd00617">
    <property type="entry name" value="Tnase_like"/>
    <property type="match status" value="1"/>
</dbReference>
<evidence type="ECO:0000256" key="2">
    <source>
        <dbReference type="ARBA" id="ARBA00004662"/>
    </source>
</evidence>
<protein>
    <recommendedName>
        <fullName evidence="8">Tryptophanase</fullName>
        <ecNumber evidence="8">4.1.99.1</ecNumber>
    </recommendedName>
    <alternativeName>
        <fullName evidence="8">L-tryptophan indole-lyase</fullName>
        <shortName evidence="8">TNase</shortName>
    </alternativeName>
</protein>
<dbReference type="InterPro" id="IPR015421">
    <property type="entry name" value="PyrdxlP-dep_Trfase_major"/>
</dbReference>
<evidence type="ECO:0000313" key="11">
    <source>
        <dbReference type="EMBL" id="MCS3709258.1"/>
    </source>
</evidence>
<comment type="pathway">
    <text evidence="2 8">Amino-acid degradation; L-tryptophan degradation via pyruvate pathway; indole and pyruvate from L-tryptophan: step 1/1.</text>
</comment>
<dbReference type="Proteomes" id="UP001155057">
    <property type="component" value="Unassembled WGS sequence"/>
</dbReference>
<evidence type="ECO:0000256" key="8">
    <source>
        <dbReference type="HAMAP-Rule" id="MF_00544"/>
    </source>
</evidence>
<sequence>MEMDTIIEPFRIKSVEPIQLTSRAERERMIRDAHYNLFNLHADDVIIDLLTDSGTSAMSAAQWAGLMQGDESYAGSPSYFRFEEAVKDLMPFEHVIPTHQGRAAERILMGIVAGPDAKIPSNTHFDTTRANIEATGAEAVDLVIDAGHVPDAEHPFKGNINLDRLEALLDAEGDRVPIVMLTVTNNTGGGQPVSLANIRGAKALCDTYDVPLVLDACRFAENAYFIKQREDGYGDRSVKEIVREMFSHADGMTMSAKKDALVNIGGWLALDDDAWARKARNQLILTEGFPTYGGLAGRDLEAIAVGLQEIVDEDYLEYRMASTRYLGEALTELGVPIVKPVGGHAVYIDAKSLLPHIPPLDYPAQSLAVALYVTGGIRGVEIGSVMFGRQPDGSEEPADQELLRLAIPRRVYTQSHVDYVIECFEALVGRKGALCGYEITEEPPQLRHFTAHLRPKAPEAVHHETDGPVEASS</sequence>
<feature type="domain" description="Aromatic amino acid beta-eliminating lyase/threonine aldolase" evidence="10">
    <location>
        <begin position="48"/>
        <end position="421"/>
    </location>
</feature>
<dbReference type="PIRSF" id="PIRSF001386">
    <property type="entry name" value="Trpase"/>
    <property type="match status" value="1"/>
</dbReference>
<proteinExistence type="inferred from homology"/>
<dbReference type="InterPro" id="IPR011166">
    <property type="entry name" value="Beta-eliminating_lyase"/>
</dbReference>